<gene>
    <name evidence="7" type="ORF">HX89_01395</name>
</gene>
<dbReference type="InterPro" id="IPR029056">
    <property type="entry name" value="Ribokinase-like"/>
</dbReference>
<name>A0A075JD31_9MICO</name>
<accession>A0A075JD31</accession>
<evidence type="ECO:0000259" key="6">
    <source>
        <dbReference type="Pfam" id="PF08543"/>
    </source>
</evidence>
<dbReference type="EC" id="2.7.1.35" evidence="1"/>
<reference evidence="7 8" key="1">
    <citation type="submission" date="2014-07" db="EMBL/GenBank/DDBJ databases">
        <title>Genome Sequencing of Dermacoccus nishinomiyaensis.</title>
        <authorList>
            <person name="Hong K.W."/>
            <person name="Chan K.G."/>
        </authorList>
    </citation>
    <scope>NUCLEOTIDE SEQUENCE [LARGE SCALE GENOMIC DNA]</scope>
    <source>
        <strain evidence="7 8">M25</strain>
    </source>
</reference>
<keyword evidence="3" id="KW-0547">Nucleotide-binding</keyword>
<feature type="domain" description="Pyridoxamine kinase/Phosphomethylpyrimidine kinase" evidence="6">
    <location>
        <begin position="91"/>
        <end position="242"/>
    </location>
</feature>
<evidence type="ECO:0000256" key="2">
    <source>
        <dbReference type="ARBA" id="ARBA00022679"/>
    </source>
</evidence>
<evidence type="ECO:0000313" key="7">
    <source>
        <dbReference type="EMBL" id="AIF39859.1"/>
    </source>
</evidence>
<keyword evidence="4 7" id="KW-0418">Kinase</keyword>
<protein>
    <recommendedName>
        <fullName evidence="1">pyridoxal kinase</fullName>
        <ecNumber evidence="1">2.7.1.35</ecNumber>
    </recommendedName>
</protein>
<dbReference type="GeneID" id="41839903"/>
<keyword evidence="8" id="KW-1185">Reference proteome</keyword>
<evidence type="ECO:0000256" key="4">
    <source>
        <dbReference type="ARBA" id="ARBA00022777"/>
    </source>
</evidence>
<dbReference type="InterPro" id="IPR013749">
    <property type="entry name" value="PM/HMP-P_kinase-1"/>
</dbReference>
<dbReference type="HOGENOM" id="CLU_046496_3_1_11"/>
<evidence type="ECO:0000256" key="1">
    <source>
        <dbReference type="ARBA" id="ARBA00012104"/>
    </source>
</evidence>
<dbReference type="PANTHER" id="PTHR10534">
    <property type="entry name" value="PYRIDOXAL KINASE"/>
    <property type="match status" value="1"/>
</dbReference>
<dbReference type="Proteomes" id="UP000027986">
    <property type="component" value="Chromosome"/>
</dbReference>
<dbReference type="NCBIfam" id="NF004398">
    <property type="entry name" value="PRK05756.1"/>
    <property type="match status" value="1"/>
</dbReference>
<dbReference type="EMBL" id="CP008889">
    <property type="protein sequence ID" value="AIF39859.1"/>
    <property type="molecule type" value="Genomic_DNA"/>
</dbReference>
<dbReference type="GO" id="GO:0008478">
    <property type="term" value="F:pyridoxal kinase activity"/>
    <property type="evidence" value="ECO:0007669"/>
    <property type="project" value="UniProtKB-EC"/>
</dbReference>
<dbReference type="CDD" id="cd01173">
    <property type="entry name" value="pyridoxal_pyridoxamine_kinase"/>
    <property type="match status" value="1"/>
</dbReference>
<dbReference type="Pfam" id="PF08543">
    <property type="entry name" value="Phos_pyr_kin"/>
    <property type="match status" value="1"/>
</dbReference>
<sequence length="282" mass="30033">MNILSIQSSVAYGHAGNSSAVFPLQRLGHEVWPVFTVHFSNHTGYGEWRGPVFDPETVRDVITGIEERGVLPRCDAVLSGYQGAPTMGEVIVDAVARVKAANPDALYCADPVMGDVGRGFYVREGIPEFMRDVVVPAADVLTPNQFELEFLVGRTVSTVTDLLDAADALRARGPKVVLVTSVQTDETPADSVQMAVVSDEGAWIVTTPLLPMYVAGSGDATAAIFVARLMTSSPAEALAATASSIFAVMERTHDAGSREILLVDAQEAIASPPMQFAVTQLR</sequence>
<dbReference type="InterPro" id="IPR004625">
    <property type="entry name" value="PyrdxlKinase"/>
</dbReference>
<evidence type="ECO:0000256" key="3">
    <source>
        <dbReference type="ARBA" id="ARBA00022741"/>
    </source>
</evidence>
<dbReference type="GO" id="GO:0005524">
    <property type="term" value="F:ATP binding"/>
    <property type="evidence" value="ECO:0007669"/>
    <property type="project" value="UniProtKB-KW"/>
</dbReference>
<keyword evidence="2" id="KW-0808">Transferase</keyword>
<dbReference type="GO" id="GO:0005829">
    <property type="term" value="C:cytosol"/>
    <property type="evidence" value="ECO:0007669"/>
    <property type="project" value="TreeGrafter"/>
</dbReference>
<proteinExistence type="predicted"/>
<dbReference type="AlphaFoldDB" id="A0A075JD31"/>
<dbReference type="GO" id="GO:0009443">
    <property type="term" value="P:pyridoxal 5'-phosphate salvage"/>
    <property type="evidence" value="ECO:0007669"/>
    <property type="project" value="InterPro"/>
</dbReference>
<dbReference type="RefSeq" id="WP_006943528.1">
    <property type="nucleotide sequence ID" value="NZ_CAKZHM010000068.1"/>
</dbReference>
<dbReference type="NCBIfam" id="TIGR00687">
    <property type="entry name" value="pyridox_kin"/>
    <property type="match status" value="1"/>
</dbReference>
<keyword evidence="5" id="KW-0067">ATP-binding</keyword>
<evidence type="ECO:0000313" key="8">
    <source>
        <dbReference type="Proteomes" id="UP000027986"/>
    </source>
</evidence>
<evidence type="ECO:0000256" key="5">
    <source>
        <dbReference type="ARBA" id="ARBA00022840"/>
    </source>
</evidence>
<dbReference type="OrthoDB" id="9800808at2"/>
<dbReference type="Gene3D" id="3.40.1190.20">
    <property type="match status" value="1"/>
</dbReference>
<dbReference type="eggNOG" id="COG2240">
    <property type="taxonomic scope" value="Bacteria"/>
</dbReference>
<organism evidence="7 8">
    <name type="scientific">Dermacoccus nishinomiyaensis</name>
    <dbReference type="NCBI Taxonomy" id="1274"/>
    <lineage>
        <taxon>Bacteria</taxon>
        <taxon>Bacillati</taxon>
        <taxon>Actinomycetota</taxon>
        <taxon>Actinomycetes</taxon>
        <taxon>Micrococcales</taxon>
        <taxon>Dermacoccaceae</taxon>
        <taxon>Dermacoccus</taxon>
    </lineage>
</organism>
<dbReference type="KEGG" id="dni:HX89_01395"/>
<dbReference type="SUPFAM" id="SSF53613">
    <property type="entry name" value="Ribokinase-like"/>
    <property type="match status" value="1"/>
</dbReference>
<dbReference type="PANTHER" id="PTHR10534:SF2">
    <property type="entry name" value="PYRIDOXAL KINASE"/>
    <property type="match status" value="1"/>
</dbReference>